<comment type="similarity">
    <text evidence="2">Belongs to the GMC oxidoreductase family.</text>
</comment>
<dbReference type="GO" id="GO:0016614">
    <property type="term" value="F:oxidoreductase activity, acting on CH-OH group of donors"/>
    <property type="evidence" value="ECO:0007669"/>
    <property type="project" value="InterPro"/>
</dbReference>
<reference evidence="8 9" key="1">
    <citation type="journal article" date="2015" name="Genome Biol. Evol.">
        <title>Phylogenomic analyses indicate that early fungi evolved digesting cell walls of algal ancestors of land plants.</title>
        <authorList>
            <person name="Chang Y."/>
            <person name="Wang S."/>
            <person name="Sekimoto S."/>
            <person name="Aerts A.L."/>
            <person name="Choi C."/>
            <person name="Clum A."/>
            <person name="LaButti K.M."/>
            <person name="Lindquist E.A."/>
            <person name="Yee Ngan C."/>
            <person name="Ohm R.A."/>
            <person name="Salamov A.A."/>
            <person name="Grigoriev I.V."/>
            <person name="Spatafora J.W."/>
            <person name="Berbee M.L."/>
        </authorList>
    </citation>
    <scope>NUCLEOTIDE SEQUENCE [LARGE SCALE GENOMIC DNA]</scope>
    <source>
        <strain evidence="8 9">NRRL 28638</strain>
    </source>
</reference>
<evidence type="ECO:0000256" key="2">
    <source>
        <dbReference type="ARBA" id="ARBA00010790"/>
    </source>
</evidence>
<evidence type="ECO:0000313" key="9">
    <source>
        <dbReference type="Proteomes" id="UP000070444"/>
    </source>
</evidence>
<dbReference type="InterPro" id="IPR000172">
    <property type="entry name" value="GMC_OxRdtase_N"/>
</dbReference>
<dbReference type="OMA" id="PNFFANA"/>
<keyword evidence="9" id="KW-1185">Reference proteome</keyword>
<dbReference type="Pfam" id="PF00732">
    <property type="entry name" value="GMC_oxred_N"/>
    <property type="match status" value="1"/>
</dbReference>
<proteinExistence type="inferred from homology"/>
<evidence type="ECO:0000256" key="1">
    <source>
        <dbReference type="ARBA" id="ARBA00001974"/>
    </source>
</evidence>
<dbReference type="InterPro" id="IPR007867">
    <property type="entry name" value="GMC_OxRtase_C"/>
</dbReference>
<evidence type="ECO:0000256" key="5">
    <source>
        <dbReference type="PIRSR" id="PIRSR000137-2"/>
    </source>
</evidence>
<accession>A0A137NSH3</accession>
<comment type="cofactor">
    <cofactor evidence="1 5">
        <name>FAD</name>
        <dbReference type="ChEBI" id="CHEBI:57692"/>
    </cofactor>
</comment>
<feature type="non-terminal residue" evidence="8">
    <location>
        <position position="572"/>
    </location>
</feature>
<dbReference type="Proteomes" id="UP000070444">
    <property type="component" value="Unassembled WGS sequence"/>
</dbReference>
<organism evidence="8 9">
    <name type="scientific">Conidiobolus coronatus (strain ATCC 28846 / CBS 209.66 / NRRL 28638)</name>
    <name type="common">Delacroixia coronata</name>
    <dbReference type="NCBI Taxonomy" id="796925"/>
    <lineage>
        <taxon>Eukaryota</taxon>
        <taxon>Fungi</taxon>
        <taxon>Fungi incertae sedis</taxon>
        <taxon>Zoopagomycota</taxon>
        <taxon>Entomophthoromycotina</taxon>
        <taxon>Entomophthoromycetes</taxon>
        <taxon>Entomophthorales</taxon>
        <taxon>Ancylistaceae</taxon>
        <taxon>Conidiobolus</taxon>
    </lineage>
</organism>
<dbReference type="GO" id="GO:0050660">
    <property type="term" value="F:flavin adenine dinucleotide binding"/>
    <property type="evidence" value="ECO:0007669"/>
    <property type="project" value="InterPro"/>
</dbReference>
<feature type="binding site" evidence="5">
    <location>
        <begin position="89"/>
        <end position="92"/>
    </location>
    <ligand>
        <name>FAD</name>
        <dbReference type="ChEBI" id="CHEBI:57692"/>
    </ligand>
</feature>
<evidence type="ECO:0000259" key="7">
    <source>
        <dbReference type="Pfam" id="PF05199"/>
    </source>
</evidence>
<protein>
    <submittedName>
        <fullName evidence="8">Alcohol oxidase</fullName>
    </submittedName>
</protein>
<keyword evidence="4 5" id="KW-0274">FAD</keyword>
<dbReference type="AlphaFoldDB" id="A0A137NSH3"/>
<gene>
    <name evidence="8" type="ORF">CONCODRAFT_24940</name>
</gene>
<dbReference type="SUPFAM" id="SSF54373">
    <property type="entry name" value="FAD-linked reductases, C-terminal domain"/>
    <property type="match status" value="1"/>
</dbReference>
<dbReference type="InterPro" id="IPR012132">
    <property type="entry name" value="GMC_OxRdtase"/>
</dbReference>
<name>A0A137NSH3_CONC2</name>
<dbReference type="InterPro" id="IPR036188">
    <property type="entry name" value="FAD/NAD-bd_sf"/>
</dbReference>
<dbReference type="EMBL" id="KQ964838">
    <property type="protein sequence ID" value="KXN65640.1"/>
    <property type="molecule type" value="Genomic_DNA"/>
</dbReference>
<evidence type="ECO:0000256" key="3">
    <source>
        <dbReference type="ARBA" id="ARBA00022630"/>
    </source>
</evidence>
<dbReference type="PIRSF" id="PIRSF000137">
    <property type="entry name" value="Alcohol_oxidase"/>
    <property type="match status" value="1"/>
</dbReference>
<dbReference type="Gene3D" id="3.50.50.60">
    <property type="entry name" value="FAD/NAD(P)-binding domain"/>
    <property type="match status" value="1"/>
</dbReference>
<evidence type="ECO:0000313" key="8">
    <source>
        <dbReference type="EMBL" id="KXN65640.1"/>
    </source>
</evidence>
<dbReference type="Gene3D" id="3.30.560.10">
    <property type="entry name" value="Glucose Oxidase, domain 3"/>
    <property type="match status" value="1"/>
</dbReference>
<feature type="domain" description="Glucose-methanol-choline oxidoreductase C-terminal" evidence="7">
    <location>
        <begin position="432"/>
        <end position="564"/>
    </location>
</feature>
<dbReference type="SUPFAM" id="SSF51905">
    <property type="entry name" value="FAD/NAD(P)-binding domain"/>
    <property type="match status" value="1"/>
</dbReference>
<dbReference type="STRING" id="796925.A0A137NSH3"/>
<dbReference type="PANTHER" id="PTHR11552">
    <property type="entry name" value="GLUCOSE-METHANOL-CHOLINE GMC OXIDOREDUCTASE"/>
    <property type="match status" value="1"/>
</dbReference>
<evidence type="ECO:0000259" key="6">
    <source>
        <dbReference type="Pfam" id="PF00732"/>
    </source>
</evidence>
<evidence type="ECO:0000256" key="4">
    <source>
        <dbReference type="ARBA" id="ARBA00022827"/>
    </source>
</evidence>
<sequence>YDYIVVGAGPAGSMVATELAKAGYYTLLMDAGNDKINANTTTPGLMLRTWEDDSIAWQYYVNYYNENSNIRKNTRYPRSSGLGGCSLHNAMVHLYPKQQDFDEMVRLTGDESWSESTFRKYYESILEGSNSKRSFLSLSTIALQKIFGFDSKYKGLSTLVGKAFTNKLKGVDPNGYTYDSSLLNPIPKRKLTIDDNIQFFKPSNIKFTNGVGKRYGVHEYVKTVLGQTPKLHFKGDALVTKVILQGNKATGVEYMSGEHLYRASPVSDKSSKSHPKTFRIRARKEVIISGGVFNSPQILMLSGIGNSEHLKSLNIEPKVNLPGVGKNLHDHYEVVVNVKLDSNWEMVKSCKFKSEDSDECWKKYKNGDGPYNTAGYFFGEAFKSKANPPNSDLYHFSVITRWKGYSNSTTEDALRNFDHFGIITQLPHQVNRKGAITLKSSDPRDTPNINFNYFEDGADKDIPKLIDGIRDARKKLALTGWRNMIEVDPGKHVQSDEQLEKYIRENTYGHHACCSNKIGRDNDPEAVLDKNFKVRGVENLRVVDQSSIPAIWGNFPVLSTYLLGVKGADAIL</sequence>
<keyword evidence="3" id="KW-0285">Flavoprotein</keyword>
<dbReference type="OrthoDB" id="269227at2759"/>
<feature type="domain" description="Glucose-methanol-choline oxidoreductase N-terminal" evidence="6">
    <location>
        <begin position="218"/>
        <end position="332"/>
    </location>
</feature>
<feature type="binding site" evidence="5">
    <location>
        <position position="239"/>
    </location>
    <ligand>
        <name>FAD</name>
        <dbReference type="ChEBI" id="CHEBI:57692"/>
    </ligand>
</feature>
<dbReference type="Pfam" id="PF05199">
    <property type="entry name" value="GMC_oxred_C"/>
    <property type="match status" value="1"/>
</dbReference>
<feature type="non-terminal residue" evidence="8">
    <location>
        <position position="1"/>
    </location>
</feature>
<dbReference type="PANTHER" id="PTHR11552:SF147">
    <property type="entry name" value="CHOLINE DEHYDROGENASE, MITOCHONDRIAL"/>
    <property type="match status" value="1"/>
</dbReference>